<dbReference type="OrthoDB" id="3373619at2"/>
<keyword evidence="3" id="KW-1185">Reference proteome</keyword>
<evidence type="ECO:0000313" key="2">
    <source>
        <dbReference type="EMBL" id="MQS16759.1"/>
    </source>
</evidence>
<evidence type="ECO:0000313" key="3">
    <source>
        <dbReference type="Proteomes" id="UP000450000"/>
    </source>
</evidence>
<comment type="caution">
    <text evidence="2">The sequence shown here is derived from an EMBL/GenBank/DDBJ whole genome shotgun (WGS) entry which is preliminary data.</text>
</comment>
<reference evidence="2 3" key="1">
    <citation type="submission" date="2019-09" db="EMBL/GenBank/DDBJ databases">
        <title>Genome Sequences of Streptomyces kaniharaensis ATCC 21070.</title>
        <authorList>
            <person name="Zhu W."/>
            <person name="De Crecy-Lagard V."/>
            <person name="Richards N.G."/>
        </authorList>
    </citation>
    <scope>NUCLEOTIDE SEQUENCE [LARGE SCALE GENOMIC DNA]</scope>
    <source>
        <strain evidence="2 3">SF-557</strain>
    </source>
</reference>
<feature type="region of interest" description="Disordered" evidence="1">
    <location>
        <begin position="99"/>
        <end position="118"/>
    </location>
</feature>
<dbReference type="EMBL" id="WBOF01000003">
    <property type="protein sequence ID" value="MQS16759.1"/>
    <property type="molecule type" value="Genomic_DNA"/>
</dbReference>
<organism evidence="2 3">
    <name type="scientific">Streptomyces kaniharaensis</name>
    <dbReference type="NCBI Taxonomy" id="212423"/>
    <lineage>
        <taxon>Bacteria</taxon>
        <taxon>Bacillati</taxon>
        <taxon>Actinomycetota</taxon>
        <taxon>Actinomycetes</taxon>
        <taxon>Kitasatosporales</taxon>
        <taxon>Streptomycetaceae</taxon>
        <taxon>Streptomyces</taxon>
    </lineage>
</organism>
<evidence type="ECO:0000256" key="1">
    <source>
        <dbReference type="SAM" id="MobiDB-lite"/>
    </source>
</evidence>
<sequence>MPSAVEDFQHPGADRIFKERKISLKQGDGHIRLKEGPDNSVPTDCQASNEIFIESRLDKRGYCFTVSGTSGYLAMELPDVYGIWTEERAVSARLVAGGEEKKVDVSPNSTAPVGESLPGGKRSVLVELRVTG</sequence>
<protein>
    <submittedName>
        <fullName evidence="2">Uncharacterized protein</fullName>
    </submittedName>
</protein>
<name>A0A6N7L1W0_9ACTN</name>
<gene>
    <name evidence="2" type="ORF">F7Q99_32375</name>
</gene>
<dbReference type="AlphaFoldDB" id="A0A6N7L1W0"/>
<accession>A0A6N7L1W0</accession>
<proteinExistence type="predicted"/>
<dbReference type="Proteomes" id="UP000450000">
    <property type="component" value="Unassembled WGS sequence"/>
</dbReference>